<dbReference type="Proteomes" id="UP000219546">
    <property type="component" value="Unassembled WGS sequence"/>
</dbReference>
<dbReference type="InterPro" id="IPR000515">
    <property type="entry name" value="MetI-like"/>
</dbReference>
<sequence length="276" mass="29951">MRGFFQRLLDDKVGLIGFIGIALVIIMAVIAPFVAPYRPDQMFTDHVLEGPSSQFLFGTDELGRDIFTRILYGAQVSLKVGIIAVGIGAGLGLLLGMISGYFQGKADQVIMRIMDIFFAFPDILLALTIVAVLGPSLTNTMIAIGIVFTPVFTRLVRSAVLAVKENEYLASAVAIGVHPVKIIFKHITPNIMAPFIVQVTLALSGAILTEAALSFLGLGVQPPDPSWGVMLSESRTYMEFAPWTILFPVGATVFTIFCFNLLGDSLRDLLDPKLRQ</sequence>
<evidence type="ECO:0000256" key="1">
    <source>
        <dbReference type="ARBA" id="ARBA00004651"/>
    </source>
</evidence>
<dbReference type="Pfam" id="PF12911">
    <property type="entry name" value="OppC_N"/>
    <property type="match status" value="1"/>
</dbReference>
<dbReference type="EMBL" id="OAOP01000012">
    <property type="protein sequence ID" value="SNX75457.1"/>
    <property type="molecule type" value="Genomic_DNA"/>
</dbReference>
<proteinExistence type="inferred from homology"/>
<dbReference type="CDD" id="cd06261">
    <property type="entry name" value="TM_PBP2"/>
    <property type="match status" value="1"/>
</dbReference>
<keyword evidence="5 7" id="KW-1133">Transmembrane helix</keyword>
<dbReference type="OrthoDB" id="9797472at2"/>
<dbReference type="InterPro" id="IPR050366">
    <property type="entry name" value="BP-dependent_transpt_permease"/>
</dbReference>
<protein>
    <submittedName>
        <fullName evidence="9">Peptide/nickel transport system permease protein</fullName>
    </submittedName>
</protein>
<dbReference type="InterPro" id="IPR035906">
    <property type="entry name" value="MetI-like_sf"/>
</dbReference>
<name>A0A285D6L9_9BACI</name>
<dbReference type="Pfam" id="PF00528">
    <property type="entry name" value="BPD_transp_1"/>
    <property type="match status" value="1"/>
</dbReference>
<keyword evidence="10" id="KW-1185">Reference proteome</keyword>
<comment type="subcellular location">
    <subcellularLocation>
        <location evidence="1 7">Cell membrane</location>
        <topology evidence="1 7">Multi-pass membrane protein</topology>
    </subcellularLocation>
</comment>
<keyword evidence="3" id="KW-1003">Cell membrane</keyword>
<reference evidence="9 10" key="1">
    <citation type="submission" date="2017-08" db="EMBL/GenBank/DDBJ databases">
        <authorList>
            <person name="de Groot N.N."/>
        </authorList>
    </citation>
    <scope>NUCLEOTIDE SEQUENCE [LARGE SCALE GENOMIC DNA]</scope>
    <source>
        <strain evidence="9 10">JC228</strain>
    </source>
</reference>
<evidence type="ECO:0000256" key="5">
    <source>
        <dbReference type="ARBA" id="ARBA00022989"/>
    </source>
</evidence>
<accession>A0A285D6L9</accession>
<evidence type="ECO:0000313" key="9">
    <source>
        <dbReference type="EMBL" id="SNX75457.1"/>
    </source>
</evidence>
<dbReference type="SUPFAM" id="SSF161098">
    <property type="entry name" value="MetI-like"/>
    <property type="match status" value="1"/>
</dbReference>
<dbReference type="Gene3D" id="1.10.3720.10">
    <property type="entry name" value="MetI-like"/>
    <property type="match status" value="1"/>
</dbReference>
<gene>
    <name evidence="9" type="ORF">SAMN05877753_112101</name>
</gene>
<feature type="transmembrane region" description="Helical" evidence="7">
    <location>
        <begin position="80"/>
        <end position="102"/>
    </location>
</feature>
<feature type="domain" description="ABC transmembrane type-1" evidence="8">
    <location>
        <begin position="74"/>
        <end position="263"/>
    </location>
</feature>
<evidence type="ECO:0000259" key="8">
    <source>
        <dbReference type="PROSITE" id="PS50928"/>
    </source>
</evidence>
<feature type="transmembrane region" description="Helical" evidence="7">
    <location>
        <begin position="196"/>
        <end position="220"/>
    </location>
</feature>
<evidence type="ECO:0000313" key="10">
    <source>
        <dbReference type="Proteomes" id="UP000219546"/>
    </source>
</evidence>
<feature type="transmembrane region" description="Helical" evidence="7">
    <location>
        <begin position="12"/>
        <end position="35"/>
    </location>
</feature>
<dbReference type="InterPro" id="IPR025966">
    <property type="entry name" value="OppC_N"/>
</dbReference>
<dbReference type="GO" id="GO:0055085">
    <property type="term" value="P:transmembrane transport"/>
    <property type="evidence" value="ECO:0007669"/>
    <property type="project" value="InterPro"/>
</dbReference>
<dbReference type="PANTHER" id="PTHR43386">
    <property type="entry name" value="OLIGOPEPTIDE TRANSPORT SYSTEM PERMEASE PROTEIN APPC"/>
    <property type="match status" value="1"/>
</dbReference>
<feature type="transmembrane region" description="Helical" evidence="7">
    <location>
        <begin position="240"/>
        <end position="263"/>
    </location>
</feature>
<keyword evidence="4 7" id="KW-0812">Transmembrane</keyword>
<evidence type="ECO:0000256" key="7">
    <source>
        <dbReference type="RuleBase" id="RU363032"/>
    </source>
</evidence>
<evidence type="ECO:0000256" key="4">
    <source>
        <dbReference type="ARBA" id="ARBA00022692"/>
    </source>
</evidence>
<keyword evidence="2 7" id="KW-0813">Transport</keyword>
<evidence type="ECO:0000256" key="3">
    <source>
        <dbReference type="ARBA" id="ARBA00022475"/>
    </source>
</evidence>
<comment type="similarity">
    <text evidence="7">Belongs to the binding-protein-dependent transport system permease family.</text>
</comment>
<evidence type="ECO:0000256" key="2">
    <source>
        <dbReference type="ARBA" id="ARBA00022448"/>
    </source>
</evidence>
<organism evidence="9 10">
    <name type="scientific">Bacillus oleivorans</name>
    <dbReference type="NCBI Taxonomy" id="1448271"/>
    <lineage>
        <taxon>Bacteria</taxon>
        <taxon>Bacillati</taxon>
        <taxon>Bacillota</taxon>
        <taxon>Bacilli</taxon>
        <taxon>Bacillales</taxon>
        <taxon>Bacillaceae</taxon>
        <taxon>Bacillus</taxon>
    </lineage>
</organism>
<dbReference type="PANTHER" id="PTHR43386:SF1">
    <property type="entry name" value="D,D-DIPEPTIDE TRANSPORT SYSTEM PERMEASE PROTEIN DDPC-RELATED"/>
    <property type="match status" value="1"/>
</dbReference>
<dbReference type="AlphaFoldDB" id="A0A285D6L9"/>
<dbReference type="PROSITE" id="PS50928">
    <property type="entry name" value="ABC_TM1"/>
    <property type="match status" value="1"/>
</dbReference>
<keyword evidence="6 7" id="KW-0472">Membrane</keyword>
<dbReference type="GO" id="GO:0005886">
    <property type="term" value="C:plasma membrane"/>
    <property type="evidence" value="ECO:0007669"/>
    <property type="project" value="UniProtKB-SubCell"/>
</dbReference>
<evidence type="ECO:0000256" key="6">
    <source>
        <dbReference type="ARBA" id="ARBA00023136"/>
    </source>
</evidence>
<dbReference type="RefSeq" id="WP_097160523.1">
    <property type="nucleotide sequence ID" value="NZ_JBEPMQ010000015.1"/>
</dbReference>